<evidence type="ECO:0000313" key="1">
    <source>
        <dbReference type="EMBL" id="KAJ8448976.1"/>
    </source>
</evidence>
<comment type="caution">
    <text evidence="1">The sequence shown here is derived from an EMBL/GenBank/DDBJ whole genome shotgun (WGS) entry which is preliminary data.</text>
</comment>
<dbReference type="EMBL" id="JAKOGI010000025">
    <property type="protein sequence ID" value="KAJ8448976.1"/>
    <property type="molecule type" value="Genomic_DNA"/>
</dbReference>
<dbReference type="Proteomes" id="UP001153076">
    <property type="component" value="Unassembled WGS sequence"/>
</dbReference>
<keyword evidence="2" id="KW-1185">Reference proteome</keyword>
<proteinExistence type="predicted"/>
<sequence>MEQGKKTWEAAPPPQPFLKSLKGYLKETLFPDDPFRQLKTNPDTAGSSYLGCSTSFPSSDPRMGAPLYMAATNESKGYRWLGLRSMRQANSAFLTKLGFRLKRRLQFVESILGNIKFLRRGSKIEVGNGKQTLSWYDNWLGKEPLYNVATDPVPRTVAECKVADMWDDNRGWKWEVFVD</sequence>
<accession>A0A9Q1KQI3</accession>
<evidence type="ECO:0000313" key="2">
    <source>
        <dbReference type="Proteomes" id="UP001153076"/>
    </source>
</evidence>
<protein>
    <submittedName>
        <fullName evidence="1">Uncharacterized protein</fullName>
    </submittedName>
</protein>
<name>A0A9Q1KQI3_9CARY</name>
<organism evidence="1 2">
    <name type="scientific">Carnegiea gigantea</name>
    <dbReference type="NCBI Taxonomy" id="171969"/>
    <lineage>
        <taxon>Eukaryota</taxon>
        <taxon>Viridiplantae</taxon>
        <taxon>Streptophyta</taxon>
        <taxon>Embryophyta</taxon>
        <taxon>Tracheophyta</taxon>
        <taxon>Spermatophyta</taxon>
        <taxon>Magnoliopsida</taxon>
        <taxon>eudicotyledons</taxon>
        <taxon>Gunneridae</taxon>
        <taxon>Pentapetalae</taxon>
        <taxon>Caryophyllales</taxon>
        <taxon>Cactineae</taxon>
        <taxon>Cactaceae</taxon>
        <taxon>Cactoideae</taxon>
        <taxon>Echinocereeae</taxon>
        <taxon>Carnegiea</taxon>
    </lineage>
</organism>
<reference evidence="1" key="1">
    <citation type="submission" date="2022-04" db="EMBL/GenBank/DDBJ databases">
        <title>Carnegiea gigantea Genome sequencing and assembly v2.</title>
        <authorList>
            <person name="Copetti D."/>
            <person name="Sanderson M.J."/>
            <person name="Burquez A."/>
            <person name="Wojciechowski M.F."/>
        </authorList>
    </citation>
    <scope>NUCLEOTIDE SEQUENCE</scope>
    <source>
        <strain evidence="1">SGP5-SGP5p</strain>
        <tissue evidence="1">Aerial part</tissue>
    </source>
</reference>
<dbReference type="AlphaFoldDB" id="A0A9Q1KQI3"/>
<gene>
    <name evidence="1" type="ORF">Cgig2_004031</name>
</gene>